<gene>
    <name evidence="10" type="primary">hisH</name>
    <name evidence="13" type="ORF">HY30_16410</name>
</gene>
<comment type="caution">
    <text evidence="13">The sequence shown here is derived from an EMBL/GenBank/DDBJ whole genome shotgun (WGS) entry which is preliminary data.</text>
</comment>
<evidence type="ECO:0000313" key="13">
    <source>
        <dbReference type="EMBL" id="KCZ58367.1"/>
    </source>
</evidence>
<keyword evidence="7 10" id="KW-0456">Lyase</keyword>
<dbReference type="AlphaFoldDB" id="A0A062UHV4"/>
<dbReference type="Proteomes" id="UP000027190">
    <property type="component" value="Unassembled WGS sequence"/>
</dbReference>
<comment type="subunit">
    <text evidence="2 10">Heterodimer of HisH and HisF.</text>
</comment>
<dbReference type="Pfam" id="PF00117">
    <property type="entry name" value="GATase"/>
    <property type="match status" value="1"/>
</dbReference>
<dbReference type="InterPro" id="IPR017926">
    <property type="entry name" value="GATASE"/>
</dbReference>
<dbReference type="NCBIfam" id="TIGR01855">
    <property type="entry name" value="IMP_synth_hisH"/>
    <property type="match status" value="1"/>
</dbReference>
<dbReference type="CDD" id="cd01748">
    <property type="entry name" value="GATase1_IGP_Synthase"/>
    <property type="match status" value="1"/>
</dbReference>
<dbReference type="InterPro" id="IPR029062">
    <property type="entry name" value="Class_I_gatase-like"/>
</dbReference>
<evidence type="ECO:0000256" key="3">
    <source>
        <dbReference type="ARBA" id="ARBA00022605"/>
    </source>
</evidence>
<feature type="active site" evidence="10 11">
    <location>
        <position position="211"/>
    </location>
</feature>
<dbReference type="InterPro" id="IPR010139">
    <property type="entry name" value="Imidazole-glycPsynth_HisH"/>
</dbReference>
<accession>A0A062UHV4</accession>
<evidence type="ECO:0000256" key="10">
    <source>
        <dbReference type="HAMAP-Rule" id="MF_00278"/>
    </source>
</evidence>
<protein>
    <recommendedName>
        <fullName evidence="10">Imidazole glycerol phosphate synthase subunit HisH</fullName>
        <ecNumber evidence="10">4.3.2.10</ecNumber>
    </recommendedName>
    <alternativeName>
        <fullName evidence="10">IGP synthase glutaminase subunit</fullName>
        <ecNumber evidence="10">3.5.1.2</ecNumber>
    </alternativeName>
    <alternativeName>
        <fullName evidence="10">IGP synthase subunit HisH</fullName>
    </alternativeName>
    <alternativeName>
        <fullName evidence="10">ImGP synthase subunit HisH</fullName>
        <shortName evidence="10">IGPS subunit HisH</shortName>
    </alternativeName>
</protein>
<dbReference type="Gene3D" id="3.40.50.880">
    <property type="match status" value="1"/>
</dbReference>
<comment type="subcellular location">
    <subcellularLocation>
        <location evidence="10">Cytoplasm</location>
    </subcellularLocation>
</comment>
<evidence type="ECO:0000256" key="11">
    <source>
        <dbReference type="PIRSR" id="PIRSR000495-1"/>
    </source>
</evidence>
<dbReference type="HAMAP" id="MF_00278">
    <property type="entry name" value="HisH"/>
    <property type="match status" value="1"/>
</dbReference>
<evidence type="ECO:0000256" key="5">
    <source>
        <dbReference type="ARBA" id="ARBA00022962"/>
    </source>
</evidence>
<evidence type="ECO:0000256" key="8">
    <source>
        <dbReference type="ARBA" id="ARBA00047838"/>
    </source>
</evidence>
<dbReference type="GO" id="GO:0000107">
    <property type="term" value="F:imidazoleglycerol-phosphate synthase activity"/>
    <property type="evidence" value="ECO:0007669"/>
    <property type="project" value="UniProtKB-UniRule"/>
</dbReference>
<keyword evidence="14" id="KW-1185">Reference proteome</keyword>
<keyword evidence="6 10" id="KW-0368">Histidine biosynthesis</keyword>
<feature type="active site" evidence="10 11">
    <location>
        <position position="209"/>
    </location>
</feature>
<evidence type="ECO:0000256" key="9">
    <source>
        <dbReference type="ARBA" id="ARBA00049534"/>
    </source>
</evidence>
<dbReference type="SUPFAM" id="SSF52317">
    <property type="entry name" value="Class I glutamine amidotransferase-like"/>
    <property type="match status" value="1"/>
</dbReference>
<sequence>MNLLFRITCRGGKSGHMNLVALIDYGSGNVHSAAGALKEAARRADLAIEVTTTADPEIIAKAARVILPGVGHYADCAANLHARPGLVEALESAVLKHKKPFLGICVGMQLLADFGLEDGETRGLGWIHGVVDRIEPGPGHAIPHVGWNELHMPNSHPLLEGLGPQPHAYFTHSYKISPEDPAHVAATTDYGVPFTSAVASGNIFGTQFHPEMSQRVGLQLLANFLTWKP</sequence>
<comment type="catalytic activity">
    <reaction evidence="8 10">
        <text>5-[(5-phospho-1-deoxy-D-ribulos-1-ylimino)methylamino]-1-(5-phospho-beta-D-ribosyl)imidazole-4-carboxamide + L-glutamine = D-erythro-1-(imidazol-4-yl)glycerol 3-phosphate + 5-amino-1-(5-phospho-beta-D-ribosyl)imidazole-4-carboxamide + L-glutamate + H(+)</text>
        <dbReference type="Rhea" id="RHEA:24793"/>
        <dbReference type="ChEBI" id="CHEBI:15378"/>
        <dbReference type="ChEBI" id="CHEBI:29985"/>
        <dbReference type="ChEBI" id="CHEBI:58278"/>
        <dbReference type="ChEBI" id="CHEBI:58359"/>
        <dbReference type="ChEBI" id="CHEBI:58475"/>
        <dbReference type="ChEBI" id="CHEBI:58525"/>
        <dbReference type="EC" id="4.3.2.10"/>
    </reaction>
</comment>
<dbReference type="eggNOG" id="COG0118">
    <property type="taxonomic scope" value="Bacteria"/>
</dbReference>
<evidence type="ECO:0000259" key="12">
    <source>
        <dbReference type="Pfam" id="PF00117"/>
    </source>
</evidence>
<evidence type="ECO:0000256" key="1">
    <source>
        <dbReference type="ARBA" id="ARBA00005091"/>
    </source>
</evidence>
<dbReference type="PANTHER" id="PTHR42701:SF1">
    <property type="entry name" value="IMIDAZOLE GLYCEROL PHOSPHATE SYNTHASE SUBUNIT HISH"/>
    <property type="match status" value="1"/>
</dbReference>
<keyword evidence="5 10" id="KW-0315">Glutamine amidotransferase</keyword>
<dbReference type="STRING" id="1280947.HY30_16410"/>
<feature type="domain" description="Glutamine amidotransferase" evidence="12">
    <location>
        <begin position="22"/>
        <end position="225"/>
    </location>
</feature>
<proteinExistence type="inferred from homology"/>
<evidence type="ECO:0000256" key="7">
    <source>
        <dbReference type="ARBA" id="ARBA00023239"/>
    </source>
</evidence>
<keyword evidence="4 10" id="KW-0378">Hydrolase</keyword>
<reference evidence="13 14" key="1">
    <citation type="journal article" date="2014" name="Antonie Van Leeuwenhoek">
        <title>Hyphomonas beringensis sp. nov. and Hyphomonas chukchiensis sp. nov., isolated from surface seawater of the Bering Sea and Chukchi Sea.</title>
        <authorList>
            <person name="Li C."/>
            <person name="Lai Q."/>
            <person name="Li G."/>
            <person name="Dong C."/>
            <person name="Wang J."/>
            <person name="Liao Y."/>
            <person name="Shao Z."/>
        </authorList>
    </citation>
    <scope>NUCLEOTIDE SEQUENCE [LARGE SCALE GENOMIC DNA]</scope>
    <source>
        <strain evidence="13 14">BH-BN04-4</strain>
    </source>
</reference>
<evidence type="ECO:0000256" key="2">
    <source>
        <dbReference type="ARBA" id="ARBA00011152"/>
    </source>
</evidence>
<dbReference type="PROSITE" id="PS51273">
    <property type="entry name" value="GATASE_TYPE_1"/>
    <property type="match status" value="1"/>
</dbReference>
<comment type="pathway">
    <text evidence="1 10">Amino-acid biosynthesis; L-histidine biosynthesis; L-histidine from 5-phospho-alpha-D-ribose 1-diphosphate: step 5/9.</text>
</comment>
<dbReference type="UniPathway" id="UPA00031">
    <property type="reaction ID" value="UER00010"/>
</dbReference>
<comment type="function">
    <text evidence="10">IGPS catalyzes the conversion of PRFAR and glutamine to IGP, AICAR and glutamate. The HisH subunit catalyzes the hydrolysis of glutamine to glutamate and ammonia as part of the synthesis of IGP and AICAR. The resulting ammonia molecule is channeled to the active site of HisF.</text>
</comment>
<dbReference type="PANTHER" id="PTHR42701">
    <property type="entry name" value="IMIDAZOLE GLYCEROL PHOSPHATE SYNTHASE SUBUNIT HISH"/>
    <property type="match status" value="1"/>
</dbReference>
<comment type="catalytic activity">
    <reaction evidence="9 10">
        <text>L-glutamine + H2O = L-glutamate + NH4(+)</text>
        <dbReference type="Rhea" id="RHEA:15889"/>
        <dbReference type="ChEBI" id="CHEBI:15377"/>
        <dbReference type="ChEBI" id="CHEBI:28938"/>
        <dbReference type="ChEBI" id="CHEBI:29985"/>
        <dbReference type="ChEBI" id="CHEBI:58359"/>
        <dbReference type="EC" id="3.5.1.2"/>
    </reaction>
</comment>
<dbReference type="EC" id="4.3.2.10" evidence="10"/>
<keyword evidence="10" id="KW-0963">Cytoplasm</keyword>
<evidence type="ECO:0000313" key="14">
    <source>
        <dbReference type="Proteomes" id="UP000027190"/>
    </source>
</evidence>
<dbReference type="PIRSF" id="PIRSF000495">
    <property type="entry name" value="Amidotransf_hisH"/>
    <property type="match status" value="1"/>
</dbReference>
<evidence type="ECO:0000256" key="6">
    <source>
        <dbReference type="ARBA" id="ARBA00023102"/>
    </source>
</evidence>
<dbReference type="GO" id="GO:0016829">
    <property type="term" value="F:lyase activity"/>
    <property type="evidence" value="ECO:0007669"/>
    <property type="project" value="UniProtKB-KW"/>
</dbReference>
<organism evidence="13 14">
    <name type="scientific">Hyphomonas chukchiensis</name>
    <dbReference type="NCBI Taxonomy" id="1280947"/>
    <lineage>
        <taxon>Bacteria</taxon>
        <taxon>Pseudomonadati</taxon>
        <taxon>Pseudomonadota</taxon>
        <taxon>Alphaproteobacteria</taxon>
        <taxon>Hyphomonadales</taxon>
        <taxon>Hyphomonadaceae</taxon>
        <taxon>Hyphomonas</taxon>
    </lineage>
</organism>
<dbReference type="EC" id="3.5.1.2" evidence="10"/>
<feature type="active site" description="Nucleophile" evidence="10 11">
    <location>
        <position position="105"/>
    </location>
</feature>
<keyword evidence="3 10" id="KW-0028">Amino-acid biosynthesis</keyword>
<dbReference type="GO" id="GO:0000105">
    <property type="term" value="P:L-histidine biosynthetic process"/>
    <property type="evidence" value="ECO:0007669"/>
    <property type="project" value="UniProtKB-UniRule"/>
</dbReference>
<dbReference type="GO" id="GO:0004359">
    <property type="term" value="F:glutaminase activity"/>
    <property type="evidence" value="ECO:0007669"/>
    <property type="project" value="UniProtKB-EC"/>
</dbReference>
<dbReference type="EMBL" id="AWFG01000022">
    <property type="protein sequence ID" value="KCZ58367.1"/>
    <property type="molecule type" value="Genomic_DNA"/>
</dbReference>
<evidence type="ECO:0000256" key="4">
    <source>
        <dbReference type="ARBA" id="ARBA00022801"/>
    </source>
</evidence>
<name>A0A062UHV4_9PROT</name>
<dbReference type="GO" id="GO:0005737">
    <property type="term" value="C:cytoplasm"/>
    <property type="evidence" value="ECO:0007669"/>
    <property type="project" value="UniProtKB-SubCell"/>
</dbReference>
<dbReference type="PATRIC" id="fig|1280947.3.peg.1868"/>